<name>A0ABS1R734_9SPHI</name>
<protein>
    <recommendedName>
        <fullName evidence="3">Ig-like domain-containing protein</fullName>
    </recommendedName>
</protein>
<dbReference type="InterPro" id="IPR013783">
    <property type="entry name" value="Ig-like_fold"/>
</dbReference>
<reference evidence="1 2" key="1">
    <citation type="submission" date="2021-01" db="EMBL/GenBank/DDBJ databases">
        <title>C459-1 draft genome sequence.</title>
        <authorList>
            <person name="Zhang X.-F."/>
        </authorList>
    </citation>
    <scope>NUCLEOTIDE SEQUENCE [LARGE SCALE GENOMIC DNA]</scope>
    <source>
        <strain evidence="2">C459-1</strain>
    </source>
</reference>
<organism evidence="1 2">
    <name type="scientific">Sphingobacterium faecale</name>
    <dbReference type="NCBI Taxonomy" id="2803775"/>
    <lineage>
        <taxon>Bacteria</taxon>
        <taxon>Pseudomonadati</taxon>
        <taxon>Bacteroidota</taxon>
        <taxon>Sphingobacteriia</taxon>
        <taxon>Sphingobacteriales</taxon>
        <taxon>Sphingobacteriaceae</taxon>
        <taxon>Sphingobacterium</taxon>
    </lineage>
</organism>
<dbReference type="EMBL" id="JAERTY010000009">
    <property type="protein sequence ID" value="MBL1410488.1"/>
    <property type="molecule type" value="Genomic_DNA"/>
</dbReference>
<accession>A0ABS1R734</accession>
<evidence type="ECO:0008006" key="3">
    <source>
        <dbReference type="Google" id="ProtNLM"/>
    </source>
</evidence>
<dbReference type="Proteomes" id="UP000625283">
    <property type="component" value="Unassembled WGS sequence"/>
</dbReference>
<sequence>MIIFVLLFCGAHEVYGQTRTYLTGQKTGNVIQAGSLITLGTGTAGISSPMEKYSVDCLLGALTTSTFRYYYGSEAILTGETTHFAKITAARSLGLLGALGSGADTYIQFRNTGNSIITAGTPTYFKLKEAPVSTGINLEVGKLLGITSLVSISGAGYKNATNYKVQTGSPPLACLGWSYNGNENNGILVSNTKTRLLIDPLGEWYAAVIPDENYNSVRLSVTYPNFDLEVLSALSEINVNVYNAFTESSGSTCSTSARYTSPGEATGISLNTGVLGLRLDSLIANPHHAIQDNNSYASYSSGISLSIANTVAQTIYFDHTASANDGVRIKLGFSKGLIDLGLAKLNSINFKAYNMESETPTWEGNLFNLSELLGLNLLNLINIGQDGRGMLDMVFKPGVAFDRIKVEFNAGLLGLGVLGDALRVYNISLVPVAPELLKAGQPDSKTVCERDEAKFSVIATQTGDRPLTYQWQYLEGETWTDISGADLPELTLSNVPLSADGRRYRAAITGGNQSCPQTIYSADAVLNVTLKPGKPHVTITDIIN</sequence>
<evidence type="ECO:0000313" key="1">
    <source>
        <dbReference type="EMBL" id="MBL1410488.1"/>
    </source>
</evidence>
<dbReference type="Gene3D" id="2.60.40.10">
    <property type="entry name" value="Immunoglobulins"/>
    <property type="match status" value="1"/>
</dbReference>
<keyword evidence="2" id="KW-1185">Reference proteome</keyword>
<proteinExistence type="predicted"/>
<evidence type="ECO:0000313" key="2">
    <source>
        <dbReference type="Proteomes" id="UP000625283"/>
    </source>
</evidence>
<gene>
    <name evidence="1" type="ORF">JKG61_17150</name>
</gene>
<comment type="caution">
    <text evidence="1">The sequence shown here is derived from an EMBL/GenBank/DDBJ whole genome shotgun (WGS) entry which is preliminary data.</text>
</comment>